<evidence type="ECO:0000313" key="2">
    <source>
        <dbReference type="EMBL" id="CAF1392943.1"/>
    </source>
</evidence>
<evidence type="ECO:0000313" key="4">
    <source>
        <dbReference type="Proteomes" id="UP000663852"/>
    </source>
</evidence>
<evidence type="ECO:0000313" key="3">
    <source>
        <dbReference type="Proteomes" id="UP000663828"/>
    </source>
</evidence>
<protein>
    <recommendedName>
        <fullName evidence="5">F-box domain-containing protein</fullName>
    </recommendedName>
</protein>
<dbReference type="Proteomes" id="UP000663828">
    <property type="component" value="Unassembled WGS sequence"/>
</dbReference>
<dbReference type="InterPro" id="IPR032675">
    <property type="entry name" value="LRR_dom_sf"/>
</dbReference>
<keyword evidence="3" id="KW-1185">Reference proteome</keyword>
<dbReference type="Proteomes" id="UP000663852">
    <property type="component" value="Unassembled WGS sequence"/>
</dbReference>
<dbReference type="OrthoDB" id="9999981at2759"/>
<organism evidence="2 4">
    <name type="scientific">Adineta ricciae</name>
    <name type="common">Rotifer</name>
    <dbReference type="NCBI Taxonomy" id="249248"/>
    <lineage>
        <taxon>Eukaryota</taxon>
        <taxon>Metazoa</taxon>
        <taxon>Spiralia</taxon>
        <taxon>Gnathifera</taxon>
        <taxon>Rotifera</taxon>
        <taxon>Eurotatoria</taxon>
        <taxon>Bdelloidea</taxon>
        <taxon>Adinetida</taxon>
        <taxon>Adinetidae</taxon>
        <taxon>Adineta</taxon>
    </lineage>
</organism>
<sequence length="617" mass="72907">MLTRHRFSLKRNNDGKALIAGNCHMKIDRFPTELFHLLFEYFWADEILHSFSNLNDRIDSILKSYSAYRINFQSIRKSTFHLVCKQIRPEQVMSLVISDENDTTGQSDLFLSCFQIEQFTNLRSLSLVHMKKESLHRFLQNLSNLKRLDSLSFDSSYRKRIFTEISSTSVENKIPIQINLPKYYPELLSQLKYFSTCYWDELTSIDFRNLRQLKLYSSTFHRVNDILYHTPRLHALTLLLEYFRGFHQIQSCSSLRKLTLIISNTEISMNNIEQLLQNFPNLIHFEIKCLSESVDMSFVDGYRWQRIAQSFLSFNFFFHVKDFLNGQNLDSFRTPFWIEDKHWFIAAYDKCLFTVSVTDFGFPFLTLSSSTTLYSTIPNHSVLYEPQYMIFQKRISLTNTFRFTSIKSLRVDWNDSFKMLSSIVDLNQVEVLTISPKSYHLLADIQCHMKKLYLLNIERKTPYELHTFEDEYHENVELKQIRSLNVGSLAYSNGIIYDLNKFSHSFPNIEHLNGWPIQSRSDMIYSIGQFKQLSSITFYVHWSLGDQLRCSEFRADLIVNDIKEFLHRSAICQIDFISAQSGIPERIHLWLGEELSNRVSSAYQRPRFEYLRPADLV</sequence>
<dbReference type="EMBL" id="CAJNOR010000328">
    <property type="protein sequence ID" value="CAF0881068.1"/>
    <property type="molecule type" value="Genomic_DNA"/>
</dbReference>
<evidence type="ECO:0000313" key="1">
    <source>
        <dbReference type="EMBL" id="CAF0881068.1"/>
    </source>
</evidence>
<dbReference type="AlphaFoldDB" id="A0A815KA45"/>
<dbReference type="EMBL" id="CAJNOJ010000314">
    <property type="protein sequence ID" value="CAF1392943.1"/>
    <property type="molecule type" value="Genomic_DNA"/>
</dbReference>
<proteinExistence type="predicted"/>
<evidence type="ECO:0008006" key="5">
    <source>
        <dbReference type="Google" id="ProtNLM"/>
    </source>
</evidence>
<comment type="caution">
    <text evidence="2">The sequence shown here is derived from an EMBL/GenBank/DDBJ whole genome shotgun (WGS) entry which is preliminary data.</text>
</comment>
<dbReference type="Gene3D" id="3.80.10.10">
    <property type="entry name" value="Ribonuclease Inhibitor"/>
    <property type="match status" value="1"/>
</dbReference>
<name>A0A815KA45_ADIRI</name>
<gene>
    <name evidence="2" type="ORF">EDS130_LOCUS35573</name>
    <name evidence="1" type="ORF">XAT740_LOCUS7001</name>
</gene>
<accession>A0A815KA45</accession>
<reference evidence="2" key="1">
    <citation type="submission" date="2021-02" db="EMBL/GenBank/DDBJ databases">
        <authorList>
            <person name="Nowell W R."/>
        </authorList>
    </citation>
    <scope>NUCLEOTIDE SEQUENCE</scope>
</reference>
<dbReference type="SUPFAM" id="SSF52058">
    <property type="entry name" value="L domain-like"/>
    <property type="match status" value="1"/>
</dbReference>